<dbReference type="Pfam" id="PF05790">
    <property type="entry name" value="C2-set"/>
    <property type="match status" value="1"/>
</dbReference>
<dbReference type="PRINTS" id="PR01870">
    <property type="entry name" value="CD2ANTIGEN"/>
</dbReference>
<feature type="transmembrane region" description="Helical" evidence="13">
    <location>
        <begin position="211"/>
        <end position="235"/>
    </location>
</feature>
<dbReference type="InterPro" id="IPR036179">
    <property type="entry name" value="Ig-like_dom_sf"/>
</dbReference>
<dbReference type="GO" id="GO:0009897">
    <property type="term" value="C:external side of plasma membrane"/>
    <property type="evidence" value="ECO:0007669"/>
    <property type="project" value="Ensembl"/>
</dbReference>
<reference evidence="16" key="2">
    <citation type="submission" date="2025-08" db="UniProtKB">
        <authorList>
            <consortium name="Ensembl"/>
        </authorList>
    </citation>
    <scope>IDENTIFICATION</scope>
    <source>
        <strain evidence="16">Thorbecke</strain>
    </source>
</reference>
<evidence type="ECO:0000313" key="16">
    <source>
        <dbReference type="Ensembl" id="ENSOCUP00000007321.2"/>
    </source>
</evidence>
<dbReference type="OMA" id="DIPNFQM"/>
<dbReference type="GeneID" id="100348754"/>
<evidence type="ECO:0000256" key="2">
    <source>
        <dbReference type="ARBA" id="ARBA00022475"/>
    </source>
</evidence>
<dbReference type="GO" id="GO:0030101">
    <property type="term" value="P:natural killer cell activation"/>
    <property type="evidence" value="ECO:0007669"/>
    <property type="project" value="Ensembl"/>
</dbReference>
<dbReference type="STRING" id="9986.ENSOCUP00000007321"/>
<dbReference type="InterPro" id="IPR013783">
    <property type="entry name" value="Ig-like_fold"/>
</dbReference>
<protein>
    <submittedName>
        <fullName evidence="16">CD2 molecule</fullName>
    </submittedName>
</protein>
<keyword evidence="7 13" id="KW-1133">Transmembrane helix</keyword>
<dbReference type="GO" id="GO:0032729">
    <property type="term" value="P:positive regulation of type II interferon production"/>
    <property type="evidence" value="ECO:0007669"/>
    <property type="project" value="Ensembl"/>
</dbReference>
<dbReference type="SUPFAM" id="SSF48726">
    <property type="entry name" value="Immunoglobulin"/>
    <property type="match status" value="2"/>
</dbReference>
<dbReference type="GO" id="GO:0005102">
    <property type="term" value="F:signaling receptor binding"/>
    <property type="evidence" value="ECO:0007669"/>
    <property type="project" value="Ensembl"/>
</dbReference>
<evidence type="ECO:0000256" key="3">
    <source>
        <dbReference type="ARBA" id="ARBA00022692"/>
    </source>
</evidence>
<dbReference type="GO" id="GO:0042267">
    <property type="term" value="P:natural killer cell mediated cytotoxicity"/>
    <property type="evidence" value="ECO:0007669"/>
    <property type="project" value="Ensembl"/>
</dbReference>
<dbReference type="SMR" id="G1SV86"/>
<keyword evidence="5" id="KW-0677">Repeat</keyword>
<dbReference type="Ensembl" id="ENSOCUT00000008471.4">
    <property type="protein sequence ID" value="ENSOCUP00000007321.2"/>
    <property type="gene ID" value="ENSOCUG00000008474.4"/>
</dbReference>
<name>G1SV86_RABIT</name>
<keyword evidence="11" id="KW-0393">Immunoglobulin domain</keyword>
<dbReference type="GO" id="GO:0032757">
    <property type="term" value="P:positive regulation of interleukin-8 production"/>
    <property type="evidence" value="ECO:0007669"/>
    <property type="project" value="Ensembl"/>
</dbReference>
<evidence type="ECO:0000256" key="1">
    <source>
        <dbReference type="ARBA" id="ARBA00004251"/>
    </source>
</evidence>
<gene>
    <name evidence="16" type="primary">CD2</name>
</gene>
<sequence>MRLPDKMLASLLVIFSFSTKGAASWGTKVSSDPEVVWGALDHDVELRIPDFSMSDDTEDIRWVREESRVAQFKKGKSTYSLNGTYELVGNVTLKIKQLNRHSNSSYKVIIYNTKGECVLEKTFDLKVQEMVSKPELSWNCSTATLTCEVVRGTDVELTLSLDGKSLRTQQKIITHKWATSWSMTANCTANNRVSEESTVAVANCSGKGLHIYLITGICGGGFLLMVFVVLLVFCISKRKKQNSRRSDEQQEMRAQRAATEERARKLPPIPASTPANPAAAQPPPPPGHGSQAPGHRPLPPAHRAQHQKQKRPPPSGTQGHQQRGPPLPRPRVQPKPPQGTAESSLAPSSN</sequence>
<evidence type="ECO:0000256" key="7">
    <source>
        <dbReference type="ARBA" id="ARBA00022989"/>
    </source>
</evidence>
<dbReference type="eggNOG" id="ENOG502S5UN">
    <property type="taxonomic scope" value="Eukaryota"/>
</dbReference>
<dbReference type="GO" id="GO:0005794">
    <property type="term" value="C:Golgi apparatus"/>
    <property type="evidence" value="ECO:0007669"/>
    <property type="project" value="Ensembl"/>
</dbReference>
<evidence type="ECO:0000256" key="6">
    <source>
        <dbReference type="ARBA" id="ARBA00022889"/>
    </source>
</evidence>
<evidence type="ECO:0000313" key="17">
    <source>
        <dbReference type="Proteomes" id="UP000001811"/>
    </source>
</evidence>
<dbReference type="CTD" id="914"/>
<reference evidence="16" key="3">
    <citation type="submission" date="2025-09" db="UniProtKB">
        <authorList>
            <consortium name="Ensembl"/>
        </authorList>
    </citation>
    <scope>IDENTIFICATION</scope>
    <source>
        <strain evidence="16">Thorbecke</strain>
    </source>
</reference>
<dbReference type="GO" id="GO:0034113">
    <property type="term" value="P:heterotypic cell-cell adhesion"/>
    <property type="evidence" value="ECO:0007669"/>
    <property type="project" value="Ensembl"/>
</dbReference>
<evidence type="ECO:0000256" key="13">
    <source>
        <dbReference type="SAM" id="Phobius"/>
    </source>
</evidence>
<keyword evidence="6" id="KW-0130">Cell adhesion</keyword>
<dbReference type="PANTHER" id="PTHR12080:SF54">
    <property type="entry name" value="T-CELL SURFACE ANTIGEN CD2"/>
    <property type="match status" value="1"/>
</dbReference>
<evidence type="ECO:0000256" key="8">
    <source>
        <dbReference type="ARBA" id="ARBA00023136"/>
    </source>
</evidence>
<dbReference type="InterPro" id="IPR008424">
    <property type="entry name" value="Ig_C2-set"/>
</dbReference>
<dbReference type="GO" id="GO:0032760">
    <property type="term" value="P:positive regulation of tumor necrosis factor production"/>
    <property type="evidence" value="ECO:0007669"/>
    <property type="project" value="Ensembl"/>
</dbReference>
<dbReference type="EMBL" id="AAGW02000748">
    <property type="status" value="NOT_ANNOTATED_CDS"/>
    <property type="molecule type" value="Genomic_DNA"/>
</dbReference>
<dbReference type="InterPro" id="IPR015632">
    <property type="entry name" value="CD2"/>
</dbReference>
<dbReference type="KEGG" id="ocu:100348754"/>
<evidence type="ECO:0000256" key="11">
    <source>
        <dbReference type="ARBA" id="ARBA00023319"/>
    </source>
</evidence>
<feature type="domain" description="Immunoglobulin C2-set" evidence="15">
    <location>
        <begin position="137"/>
        <end position="205"/>
    </location>
</feature>
<feature type="compositionally biased region" description="Polar residues" evidence="12">
    <location>
        <begin position="340"/>
        <end position="350"/>
    </location>
</feature>
<dbReference type="PaxDb" id="9986-ENSOCUP00000007321"/>
<feature type="signal peptide" evidence="14">
    <location>
        <begin position="1"/>
        <end position="23"/>
    </location>
</feature>
<reference evidence="16 17" key="1">
    <citation type="journal article" date="2011" name="Nature">
        <title>A high-resolution map of human evolutionary constraint using 29 mammals.</title>
        <authorList>
            <person name="Lindblad-Toh K."/>
            <person name="Garber M."/>
            <person name="Zuk O."/>
            <person name="Lin M.F."/>
            <person name="Parker B.J."/>
            <person name="Washietl S."/>
            <person name="Kheradpour P."/>
            <person name="Ernst J."/>
            <person name="Jordan G."/>
            <person name="Mauceli E."/>
            <person name="Ward L.D."/>
            <person name="Lowe C.B."/>
            <person name="Holloway A.K."/>
            <person name="Clamp M."/>
            <person name="Gnerre S."/>
            <person name="Alfoldi J."/>
            <person name="Beal K."/>
            <person name="Chang J."/>
            <person name="Clawson H."/>
            <person name="Cuff J."/>
            <person name="Di Palma F."/>
            <person name="Fitzgerald S."/>
            <person name="Flicek P."/>
            <person name="Guttman M."/>
            <person name="Hubisz M.J."/>
            <person name="Jaffe D.B."/>
            <person name="Jungreis I."/>
            <person name="Kent W.J."/>
            <person name="Kostka D."/>
            <person name="Lara M."/>
            <person name="Martins A.L."/>
            <person name="Massingham T."/>
            <person name="Moltke I."/>
            <person name="Raney B.J."/>
            <person name="Rasmussen M.D."/>
            <person name="Robinson J."/>
            <person name="Stark A."/>
            <person name="Vilella A.J."/>
            <person name="Wen J."/>
            <person name="Xie X."/>
            <person name="Zody M.C."/>
            <person name="Baldwin J."/>
            <person name="Bloom T."/>
            <person name="Chin C.W."/>
            <person name="Heiman D."/>
            <person name="Nicol R."/>
            <person name="Nusbaum C."/>
            <person name="Young S."/>
            <person name="Wilkinson J."/>
            <person name="Worley K.C."/>
            <person name="Kovar C.L."/>
            <person name="Muzny D.M."/>
            <person name="Gibbs R.A."/>
            <person name="Cree A."/>
            <person name="Dihn H.H."/>
            <person name="Fowler G."/>
            <person name="Jhangiani S."/>
            <person name="Joshi V."/>
            <person name="Lee S."/>
            <person name="Lewis L.R."/>
            <person name="Nazareth L.V."/>
            <person name="Okwuonu G."/>
            <person name="Santibanez J."/>
            <person name="Warren W.C."/>
            <person name="Mardis E.R."/>
            <person name="Weinstock G.M."/>
            <person name="Wilson R.K."/>
            <person name="Delehaunty K."/>
            <person name="Dooling D."/>
            <person name="Fronik C."/>
            <person name="Fulton L."/>
            <person name="Fulton B."/>
            <person name="Graves T."/>
            <person name="Minx P."/>
            <person name="Sodergren E."/>
            <person name="Birney E."/>
            <person name="Margulies E.H."/>
            <person name="Herrero J."/>
            <person name="Green E.D."/>
            <person name="Haussler D."/>
            <person name="Siepel A."/>
            <person name="Goldman N."/>
            <person name="Pollard K.S."/>
            <person name="Pedersen J.S."/>
            <person name="Lander E.S."/>
            <person name="Kellis M."/>
        </authorList>
    </citation>
    <scope>NUCLEOTIDE SEQUENCE [LARGE SCALE GENOMIC DNA]</scope>
    <source>
        <strain evidence="16 17">Thorbecke inbred</strain>
    </source>
</reference>
<evidence type="ECO:0000256" key="10">
    <source>
        <dbReference type="ARBA" id="ARBA00023180"/>
    </source>
</evidence>
<feature type="compositionally biased region" description="Pro residues" evidence="12">
    <location>
        <begin position="325"/>
        <end position="337"/>
    </location>
</feature>
<organism evidence="16 17">
    <name type="scientific">Oryctolagus cuniculus</name>
    <name type="common">Rabbit</name>
    <dbReference type="NCBI Taxonomy" id="9986"/>
    <lineage>
        <taxon>Eukaryota</taxon>
        <taxon>Metazoa</taxon>
        <taxon>Chordata</taxon>
        <taxon>Craniata</taxon>
        <taxon>Vertebrata</taxon>
        <taxon>Euteleostomi</taxon>
        <taxon>Mammalia</taxon>
        <taxon>Eutheria</taxon>
        <taxon>Euarchontoglires</taxon>
        <taxon>Glires</taxon>
        <taxon>Lagomorpha</taxon>
        <taxon>Leporidae</taxon>
        <taxon>Oryctolagus</taxon>
    </lineage>
</organism>
<keyword evidence="9" id="KW-1015">Disulfide bond</keyword>
<keyword evidence="17" id="KW-1185">Reference proteome</keyword>
<keyword evidence="8 13" id="KW-0472">Membrane</keyword>
<feature type="chain" id="PRO_5003422614" evidence="14">
    <location>
        <begin position="24"/>
        <end position="350"/>
    </location>
</feature>
<keyword evidence="10" id="KW-0325">Glycoprotein</keyword>
<dbReference type="HOGENOM" id="CLU_069390_0_0_1"/>
<dbReference type="PANTHER" id="PTHR12080">
    <property type="entry name" value="SIGNALING LYMPHOCYTIC ACTIVATION MOLECULE"/>
    <property type="match status" value="1"/>
</dbReference>
<dbReference type="Bgee" id="ENSOCUG00000008474">
    <property type="expression patterns" value="Expressed in blood and 9 other cell types or tissues"/>
</dbReference>
<evidence type="ECO:0000256" key="14">
    <source>
        <dbReference type="SAM" id="SignalP"/>
    </source>
</evidence>
<feature type="region of interest" description="Disordered" evidence="12">
    <location>
        <begin position="240"/>
        <end position="350"/>
    </location>
</feature>
<proteinExistence type="predicted"/>
<evidence type="ECO:0000259" key="15">
    <source>
        <dbReference type="Pfam" id="PF05790"/>
    </source>
</evidence>
<accession>G1SV86</accession>
<keyword evidence="3 13" id="KW-0812">Transmembrane</keyword>
<dbReference type="Gene3D" id="2.60.40.10">
    <property type="entry name" value="Immunoglobulins"/>
    <property type="match status" value="2"/>
</dbReference>
<keyword evidence="4 14" id="KW-0732">Signal</keyword>
<dbReference type="InParanoid" id="G1SV86"/>
<dbReference type="AlphaFoldDB" id="G1SV86"/>
<dbReference type="InterPro" id="IPR015631">
    <property type="entry name" value="CD2/SLAM_rcpt"/>
</dbReference>
<dbReference type="OrthoDB" id="8439544at2759"/>
<evidence type="ECO:0000256" key="12">
    <source>
        <dbReference type="SAM" id="MobiDB-lite"/>
    </source>
</evidence>
<evidence type="ECO:0000256" key="9">
    <source>
        <dbReference type="ARBA" id="ARBA00023157"/>
    </source>
</evidence>
<feature type="compositionally biased region" description="Basic and acidic residues" evidence="12">
    <location>
        <begin position="244"/>
        <end position="264"/>
    </location>
</feature>
<dbReference type="Proteomes" id="UP000001811">
    <property type="component" value="Chromosome 13"/>
</dbReference>
<evidence type="ECO:0000256" key="5">
    <source>
        <dbReference type="ARBA" id="ARBA00022737"/>
    </source>
</evidence>
<comment type="subcellular location">
    <subcellularLocation>
        <location evidence="1">Cell membrane</location>
        <topology evidence="1">Single-pass type I membrane protein</topology>
    </subcellularLocation>
</comment>
<dbReference type="GO" id="GO:0005654">
    <property type="term" value="C:nucleoplasm"/>
    <property type="evidence" value="ECO:0007669"/>
    <property type="project" value="Ensembl"/>
</dbReference>
<dbReference type="GeneTree" id="ENSGT01030000234540"/>
<evidence type="ECO:0000256" key="4">
    <source>
        <dbReference type="ARBA" id="ARBA00022729"/>
    </source>
</evidence>
<dbReference type="FunCoup" id="G1SV86">
    <property type="interactions" value="47"/>
</dbReference>
<keyword evidence="2" id="KW-1003">Cell membrane</keyword>